<dbReference type="Pfam" id="PF00023">
    <property type="entry name" value="Ank"/>
    <property type="match status" value="1"/>
</dbReference>
<gene>
    <name evidence="2" type="ORF">Pcinc_020334</name>
</gene>
<dbReference type="Proteomes" id="UP001286313">
    <property type="component" value="Unassembled WGS sequence"/>
</dbReference>
<dbReference type="PROSITE" id="PS50088">
    <property type="entry name" value="ANK_REPEAT"/>
    <property type="match status" value="1"/>
</dbReference>
<dbReference type="SMART" id="SM00248">
    <property type="entry name" value="ANK"/>
    <property type="match status" value="1"/>
</dbReference>
<organism evidence="2 3">
    <name type="scientific">Petrolisthes cinctipes</name>
    <name type="common">Flat porcelain crab</name>
    <dbReference type="NCBI Taxonomy" id="88211"/>
    <lineage>
        <taxon>Eukaryota</taxon>
        <taxon>Metazoa</taxon>
        <taxon>Ecdysozoa</taxon>
        <taxon>Arthropoda</taxon>
        <taxon>Crustacea</taxon>
        <taxon>Multicrustacea</taxon>
        <taxon>Malacostraca</taxon>
        <taxon>Eumalacostraca</taxon>
        <taxon>Eucarida</taxon>
        <taxon>Decapoda</taxon>
        <taxon>Pleocyemata</taxon>
        <taxon>Anomura</taxon>
        <taxon>Galatheoidea</taxon>
        <taxon>Porcellanidae</taxon>
        <taxon>Petrolisthes</taxon>
    </lineage>
</organism>
<name>A0AAE1FIB3_PETCI</name>
<dbReference type="InterPro" id="IPR036770">
    <property type="entry name" value="Ankyrin_rpt-contain_sf"/>
</dbReference>
<dbReference type="AlphaFoldDB" id="A0AAE1FIB3"/>
<evidence type="ECO:0000256" key="1">
    <source>
        <dbReference type="PROSITE-ProRule" id="PRU00023"/>
    </source>
</evidence>
<dbReference type="PROSITE" id="PS50297">
    <property type="entry name" value="ANK_REP_REGION"/>
    <property type="match status" value="1"/>
</dbReference>
<dbReference type="Gene3D" id="1.25.40.20">
    <property type="entry name" value="Ankyrin repeat-containing domain"/>
    <property type="match status" value="1"/>
</dbReference>
<keyword evidence="1" id="KW-0040">ANK repeat</keyword>
<protein>
    <submittedName>
        <fullName evidence="2">Uncharacterized protein</fullName>
    </submittedName>
</protein>
<accession>A0AAE1FIB3</accession>
<keyword evidence="3" id="KW-1185">Reference proteome</keyword>
<proteinExistence type="predicted"/>
<evidence type="ECO:0000313" key="3">
    <source>
        <dbReference type="Proteomes" id="UP001286313"/>
    </source>
</evidence>
<sequence>MYQVGRTPLHYATEQGEVQLAILLLQHGASIDYRDATDCRVAGQVLRDGSSWHDGCNQNRCVRGQVWRSPKVV</sequence>
<feature type="repeat" description="ANK" evidence="1">
    <location>
        <begin position="4"/>
        <end position="36"/>
    </location>
</feature>
<dbReference type="InterPro" id="IPR002110">
    <property type="entry name" value="Ankyrin_rpt"/>
</dbReference>
<evidence type="ECO:0000313" key="2">
    <source>
        <dbReference type="EMBL" id="KAK3874737.1"/>
    </source>
</evidence>
<comment type="caution">
    <text evidence="2">The sequence shown here is derived from an EMBL/GenBank/DDBJ whole genome shotgun (WGS) entry which is preliminary data.</text>
</comment>
<dbReference type="SUPFAM" id="SSF48403">
    <property type="entry name" value="Ankyrin repeat"/>
    <property type="match status" value="1"/>
</dbReference>
<dbReference type="EMBL" id="JAWQEG010002067">
    <property type="protein sequence ID" value="KAK3874737.1"/>
    <property type="molecule type" value="Genomic_DNA"/>
</dbReference>
<reference evidence="2" key="1">
    <citation type="submission" date="2023-10" db="EMBL/GenBank/DDBJ databases">
        <title>Genome assemblies of two species of porcelain crab, Petrolisthes cinctipes and Petrolisthes manimaculis (Anomura: Porcellanidae).</title>
        <authorList>
            <person name="Angst P."/>
        </authorList>
    </citation>
    <scope>NUCLEOTIDE SEQUENCE</scope>
    <source>
        <strain evidence="2">PB745_01</strain>
        <tissue evidence="2">Gill</tissue>
    </source>
</reference>